<dbReference type="AlphaFoldDB" id="A0A1L3JE73"/>
<keyword evidence="1" id="KW-1133">Transmembrane helix</keyword>
<organism evidence="2 3">
    <name type="scientific">Sphingorhabdus lutea</name>
    <dbReference type="NCBI Taxonomy" id="1913578"/>
    <lineage>
        <taxon>Bacteria</taxon>
        <taxon>Pseudomonadati</taxon>
        <taxon>Pseudomonadota</taxon>
        <taxon>Alphaproteobacteria</taxon>
        <taxon>Sphingomonadales</taxon>
        <taxon>Sphingomonadaceae</taxon>
        <taxon>Sphingorhabdus</taxon>
    </lineage>
</organism>
<sequence>MILSMPYLAHADELRPGYYEVNQQSASIYHIIWKAPLRTGIGPQSIPIFPKDCILKLTSTSQTPQSVIRKWDARCGLTLVGREIGLSNLEASQTDILVRVQLLGRPIESGRLMASRPFMKILADAGPYQIAVDYFYIGVEHILFGFDHLLFVLCLVLLIRRGRSILIAASAFTLSHSITLVGSSLGYMGLAQRPVEAIIALSIIFLAAEIIAAQRGKVHLTSRRPWIVAFIFGLLHGFGFAGALSEIGLPQTDMPLALLSFNVGVEAGQILVILCALLILALIGKFMAKWQDYIVKCCAYIFGGWASYWFFERIFFS</sequence>
<keyword evidence="3" id="KW-1185">Reference proteome</keyword>
<dbReference type="STRING" id="1913578.LPB140_01195"/>
<evidence type="ECO:0000313" key="2">
    <source>
        <dbReference type="EMBL" id="APG63451.1"/>
    </source>
</evidence>
<keyword evidence="1" id="KW-0472">Membrane</keyword>
<keyword evidence="1" id="KW-0812">Transmembrane</keyword>
<feature type="transmembrane region" description="Helical" evidence="1">
    <location>
        <begin position="225"/>
        <end position="244"/>
    </location>
</feature>
<dbReference type="KEGG" id="sphl:LPB140_01195"/>
<name>A0A1L3JE73_9SPHN</name>
<feature type="transmembrane region" description="Helical" evidence="1">
    <location>
        <begin position="194"/>
        <end position="213"/>
    </location>
</feature>
<feature type="transmembrane region" description="Helical" evidence="1">
    <location>
        <begin position="165"/>
        <end position="188"/>
    </location>
</feature>
<feature type="transmembrane region" description="Helical" evidence="1">
    <location>
        <begin position="134"/>
        <end position="158"/>
    </location>
</feature>
<accession>A0A1L3JE73</accession>
<protein>
    <recommendedName>
        <fullName evidence="4">HupE/UreJ family protein</fullName>
    </recommendedName>
</protein>
<proteinExistence type="predicted"/>
<feature type="transmembrane region" description="Helical" evidence="1">
    <location>
        <begin position="256"/>
        <end position="281"/>
    </location>
</feature>
<dbReference type="Proteomes" id="UP000242561">
    <property type="component" value="Chromosome"/>
</dbReference>
<evidence type="ECO:0000313" key="3">
    <source>
        <dbReference type="Proteomes" id="UP000242561"/>
    </source>
</evidence>
<gene>
    <name evidence="2" type="ORF">LPB140_01195</name>
</gene>
<dbReference type="InterPro" id="IPR032809">
    <property type="entry name" value="Put_HupE_UreJ"/>
</dbReference>
<dbReference type="EMBL" id="CP018154">
    <property type="protein sequence ID" value="APG63451.1"/>
    <property type="molecule type" value="Genomic_DNA"/>
</dbReference>
<evidence type="ECO:0000256" key="1">
    <source>
        <dbReference type="SAM" id="Phobius"/>
    </source>
</evidence>
<feature type="transmembrane region" description="Helical" evidence="1">
    <location>
        <begin position="293"/>
        <end position="311"/>
    </location>
</feature>
<dbReference type="Pfam" id="PF13795">
    <property type="entry name" value="HupE_UreJ_2"/>
    <property type="match status" value="1"/>
</dbReference>
<reference evidence="2 3" key="1">
    <citation type="submission" date="2016-11" db="EMBL/GenBank/DDBJ databases">
        <title>Sphingorhabdus sp. LPB0140, isolated from marine environment.</title>
        <authorList>
            <person name="Kim E."/>
            <person name="Yi H."/>
        </authorList>
    </citation>
    <scope>NUCLEOTIDE SEQUENCE [LARGE SCALE GENOMIC DNA]</scope>
    <source>
        <strain evidence="2 3">LPB0140</strain>
    </source>
</reference>
<evidence type="ECO:0008006" key="4">
    <source>
        <dbReference type="Google" id="ProtNLM"/>
    </source>
</evidence>